<evidence type="ECO:0000313" key="1">
    <source>
        <dbReference type="EMBL" id="ARN76277.1"/>
    </source>
</evidence>
<dbReference type="AlphaFoldDB" id="A0A1X9NND7"/>
<dbReference type="Proteomes" id="UP000193450">
    <property type="component" value="Chromosome"/>
</dbReference>
<name>A0A1X9NND7_9GAMM</name>
<keyword evidence="2" id="KW-1185">Reference proteome</keyword>
<accession>A0A1X9NND7</accession>
<dbReference type="EMBL" id="CP019343">
    <property type="protein sequence ID" value="ARN76277.1"/>
    <property type="molecule type" value="Genomic_DNA"/>
</dbReference>
<evidence type="ECO:0000313" key="2">
    <source>
        <dbReference type="Proteomes" id="UP000193450"/>
    </source>
</evidence>
<proteinExistence type="predicted"/>
<reference evidence="1 2" key="1">
    <citation type="submission" date="2016-11" db="EMBL/GenBank/DDBJ databases">
        <title>Trade-off between light-utilization and light-protection in marine flavobacteria.</title>
        <authorList>
            <person name="Kumagai Y."/>
        </authorList>
    </citation>
    <scope>NUCLEOTIDE SEQUENCE [LARGE SCALE GENOMIC DNA]</scope>
    <source>
        <strain evidence="1 2">NBRC 107125</strain>
    </source>
</reference>
<dbReference type="STRING" id="716816.BST96_02835"/>
<protein>
    <submittedName>
        <fullName evidence="1">Uncharacterized protein</fullName>
    </submittedName>
</protein>
<organism evidence="1 2">
    <name type="scientific">Oceanicoccus sagamiensis</name>
    <dbReference type="NCBI Taxonomy" id="716816"/>
    <lineage>
        <taxon>Bacteria</taxon>
        <taxon>Pseudomonadati</taxon>
        <taxon>Pseudomonadota</taxon>
        <taxon>Gammaproteobacteria</taxon>
        <taxon>Cellvibrionales</taxon>
        <taxon>Spongiibacteraceae</taxon>
        <taxon>Oceanicoccus</taxon>
    </lineage>
</organism>
<sequence>MLARGTWHEHVELYNLDGTPLNDDTAAGSGAAGPAPYDQLIYIDFDGRFMKQTNVTFRGREAHANTFAAELIDGVLVFDELGPGAFENIGVSGGPGILIYNSRHIDEACKLYQEPDFIVYTAPGQRVRTTLLYSNGEATRTCTGKATRLSPGCERRDCHDPRGPEGDVHEKELFHTRLWADLAQ</sequence>
<gene>
    <name evidence="1" type="ORF">BST96_02835</name>
</gene>
<dbReference type="KEGG" id="osg:BST96_02835"/>